<organism evidence="1 2">
    <name type="scientific">Vermiconidia calcicola</name>
    <dbReference type="NCBI Taxonomy" id="1690605"/>
    <lineage>
        <taxon>Eukaryota</taxon>
        <taxon>Fungi</taxon>
        <taxon>Dikarya</taxon>
        <taxon>Ascomycota</taxon>
        <taxon>Pezizomycotina</taxon>
        <taxon>Dothideomycetes</taxon>
        <taxon>Dothideomycetidae</taxon>
        <taxon>Mycosphaerellales</taxon>
        <taxon>Extremaceae</taxon>
        <taxon>Vermiconidia</taxon>
    </lineage>
</organism>
<sequence>MAGGSTFTWKHALKLHSTLSPFDSPIPMTHPAFTEVKPVSWKRMNITGLLVTIYGLDEIPEHSQNIICLWLLHGRGDTQDSMAYCAAAFLKAWNLRRRQGQKSLICVAIDHRNHGSRMVDNRANVSWKQGNATHGSDMFNTYSGTALDVSHLITHLPSYLPFPPGEHICCGVSLGGHATWQLLLSEPRIRAGIIVIGCPDYTRLMTDRAIRSKVSSAMSSEPPGRYFAGSTDFPPPLLEAIERYDPAGLLLGELDIVTGDDHLHQPSGPEKNRLRPIMKRLTGKKIICLSAGNDKLVPYAQSEPFLTWFKRAVDKDSGWFNDQDVEFEDIVDPNARHEFSGLMRKEAERWLCDYLADVEDSSGNRTSKL</sequence>
<evidence type="ECO:0000313" key="2">
    <source>
        <dbReference type="Proteomes" id="UP001281147"/>
    </source>
</evidence>
<accession>A0ACC3MC45</accession>
<comment type="caution">
    <text evidence="1">The sequence shown here is derived from an EMBL/GenBank/DDBJ whole genome shotgun (WGS) entry which is preliminary data.</text>
</comment>
<proteinExistence type="predicted"/>
<evidence type="ECO:0000313" key="1">
    <source>
        <dbReference type="EMBL" id="KAK3681834.1"/>
    </source>
</evidence>
<gene>
    <name evidence="1" type="ORF">LTR37_020838</name>
</gene>
<dbReference type="EMBL" id="JAUTXU010000395">
    <property type="protein sequence ID" value="KAK3681834.1"/>
    <property type="molecule type" value="Genomic_DNA"/>
</dbReference>
<keyword evidence="2" id="KW-1185">Reference proteome</keyword>
<protein>
    <submittedName>
        <fullName evidence="1">Uncharacterized protein</fullName>
    </submittedName>
</protein>
<name>A0ACC3MC45_9PEZI</name>
<dbReference type="Proteomes" id="UP001281147">
    <property type="component" value="Unassembled WGS sequence"/>
</dbReference>
<reference evidence="1" key="1">
    <citation type="submission" date="2023-07" db="EMBL/GenBank/DDBJ databases">
        <title>Black Yeasts Isolated from many extreme environments.</title>
        <authorList>
            <person name="Coleine C."/>
            <person name="Stajich J.E."/>
            <person name="Selbmann L."/>
        </authorList>
    </citation>
    <scope>NUCLEOTIDE SEQUENCE</scope>
    <source>
        <strain evidence="1">CCFEE 5714</strain>
    </source>
</reference>